<proteinExistence type="inferred from homology"/>
<feature type="transmembrane region" description="Helical" evidence="7">
    <location>
        <begin position="212"/>
        <end position="232"/>
    </location>
</feature>
<dbReference type="EMBL" id="CP029462">
    <property type="protein sequence ID" value="AXL20243.1"/>
    <property type="molecule type" value="Genomic_DNA"/>
</dbReference>
<keyword evidence="5 7" id="KW-0472">Membrane</keyword>
<gene>
    <name evidence="10" type="ORF">DKB62_00905</name>
</gene>
<accession>A0A346AWK0</accession>
<feature type="transmembrane region" description="Helical" evidence="7">
    <location>
        <begin position="402"/>
        <end position="426"/>
    </location>
</feature>
<keyword evidence="11" id="KW-1185">Reference proteome</keyword>
<evidence type="ECO:0000256" key="1">
    <source>
        <dbReference type="ARBA" id="ARBA00004651"/>
    </source>
</evidence>
<keyword evidence="4 7" id="KW-1133">Transmembrane helix</keyword>
<dbReference type="InterPro" id="IPR010619">
    <property type="entry name" value="ThrE-like_N"/>
</dbReference>
<dbReference type="GO" id="GO:0022857">
    <property type="term" value="F:transmembrane transporter activity"/>
    <property type="evidence" value="ECO:0007669"/>
    <property type="project" value="InterPro"/>
</dbReference>
<feature type="transmembrane region" description="Helical" evidence="7">
    <location>
        <begin position="188"/>
        <end position="206"/>
    </location>
</feature>
<dbReference type="InterPro" id="IPR050539">
    <property type="entry name" value="ThrE_Dicarb/AminoAcid_Exp"/>
</dbReference>
<comment type="similarity">
    <text evidence="6">Belongs to the ThrE exporter (TC 2.A.79) family.</text>
</comment>
<sequence length="466" mass="50626">MTKGLETAMSSIDICSARQATIKDKMEMVLDIGQLLMESGGDSKSIVRDMLRAAAYLGLHWKHLNFHMTYTTIMANYDGEKKSYTVFRKCRIHGINMTTIADVSQLSWRALEQKYETGTFKADLEGMKEKSMCRHYPQWATSLAAGIACGGFCKLFGCDWVAFVYTALAACIGFWVRHGCNRFGVNPYISIAASACIATAAAYWTQVLPGSATPWFPMIACMLFLVPGVPLINSFDDLMNNYIVSGMTRAMNTMLVVLAMTFGIVGAISLCQIPAYSTYDIVPDSIYGSQAIAAALAAMGFSVIFNIPPRLLPVAGIGAVMAVGTRNILAIGFDVPMAWASFWGAALVSVVGFKLAGRLRAPRSVVTVPAVIPMIPGVLMYRLLIGIFYIPSLDPQGLLTAIQSGVQAFMIILAIALGATIPDMIAHQFIERSKHQRLCHLLAVARSGEDSAFEIETDIDQASNLK</sequence>
<keyword evidence="2" id="KW-1003">Cell membrane</keyword>
<evidence type="ECO:0000256" key="4">
    <source>
        <dbReference type="ARBA" id="ARBA00022989"/>
    </source>
</evidence>
<dbReference type="PANTHER" id="PTHR34390">
    <property type="entry name" value="UPF0442 PROTEIN YJJB-RELATED"/>
    <property type="match status" value="1"/>
</dbReference>
<feature type="transmembrane region" description="Helical" evidence="7">
    <location>
        <begin position="312"/>
        <end position="331"/>
    </location>
</feature>
<dbReference type="GO" id="GO:0015744">
    <property type="term" value="P:succinate transport"/>
    <property type="evidence" value="ECO:0007669"/>
    <property type="project" value="TreeGrafter"/>
</dbReference>
<evidence type="ECO:0000313" key="11">
    <source>
        <dbReference type="Proteomes" id="UP000254337"/>
    </source>
</evidence>
<dbReference type="RefSeq" id="WP_107196122.1">
    <property type="nucleotide sequence ID" value="NZ_CAUWMV010000031.1"/>
</dbReference>
<evidence type="ECO:0000256" key="6">
    <source>
        <dbReference type="ARBA" id="ARBA00034125"/>
    </source>
</evidence>
<feature type="transmembrane region" description="Helical" evidence="7">
    <location>
        <begin position="368"/>
        <end position="390"/>
    </location>
</feature>
<dbReference type="OrthoDB" id="9813917at2"/>
<protein>
    <submittedName>
        <fullName evidence="10">Threonine/serine exporter family protein</fullName>
    </submittedName>
</protein>
<dbReference type="GO" id="GO:0005886">
    <property type="term" value="C:plasma membrane"/>
    <property type="evidence" value="ECO:0007669"/>
    <property type="project" value="UniProtKB-SubCell"/>
</dbReference>
<feature type="domain" description="Threonine/Serine exporter ThrE" evidence="9">
    <location>
        <begin position="290"/>
        <end position="425"/>
    </location>
</feature>
<comment type="subcellular location">
    <subcellularLocation>
        <location evidence="1">Cell membrane</location>
        <topology evidence="1">Multi-pass membrane protein</topology>
    </subcellularLocation>
</comment>
<organism evidence="10 11">
    <name type="scientific">Megasphaera stantonii</name>
    <dbReference type="NCBI Taxonomy" id="2144175"/>
    <lineage>
        <taxon>Bacteria</taxon>
        <taxon>Bacillati</taxon>
        <taxon>Bacillota</taxon>
        <taxon>Negativicutes</taxon>
        <taxon>Veillonellales</taxon>
        <taxon>Veillonellaceae</taxon>
        <taxon>Megasphaera</taxon>
    </lineage>
</organism>
<evidence type="ECO:0000256" key="5">
    <source>
        <dbReference type="ARBA" id="ARBA00023136"/>
    </source>
</evidence>
<keyword evidence="3 7" id="KW-0812">Transmembrane</keyword>
<evidence type="ECO:0000259" key="9">
    <source>
        <dbReference type="Pfam" id="PF12821"/>
    </source>
</evidence>
<feature type="transmembrane region" description="Helical" evidence="7">
    <location>
        <begin position="253"/>
        <end position="275"/>
    </location>
</feature>
<evidence type="ECO:0000256" key="2">
    <source>
        <dbReference type="ARBA" id="ARBA00022475"/>
    </source>
</evidence>
<reference evidence="10 11" key="1">
    <citation type="submission" date="2018-05" db="EMBL/GenBank/DDBJ databases">
        <title>Complete genome sequence of Megasphaera sp. AJH120T, isolated from the ceca of a chicken.</title>
        <authorList>
            <person name="Maki J."/>
            <person name="Looft T."/>
        </authorList>
    </citation>
    <scope>NUCLEOTIDE SEQUENCE [LARGE SCALE GENOMIC DNA]</scope>
    <source>
        <strain evidence="10 11">AJH120</strain>
    </source>
</reference>
<evidence type="ECO:0000259" key="8">
    <source>
        <dbReference type="Pfam" id="PF06738"/>
    </source>
</evidence>
<evidence type="ECO:0000313" key="10">
    <source>
        <dbReference type="EMBL" id="AXL20243.1"/>
    </source>
</evidence>
<evidence type="ECO:0000256" key="3">
    <source>
        <dbReference type="ARBA" id="ARBA00022692"/>
    </source>
</evidence>
<dbReference type="Pfam" id="PF12821">
    <property type="entry name" value="ThrE_2"/>
    <property type="match status" value="1"/>
</dbReference>
<feature type="domain" description="Threonine/serine exporter-like N-terminal" evidence="8">
    <location>
        <begin position="28"/>
        <end position="270"/>
    </location>
</feature>
<dbReference type="KEGG" id="meg:DKB62_00905"/>
<dbReference type="AlphaFoldDB" id="A0A346AWK0"/>
<evidence type="ECO:0000256" key="7">
    <source>
        <dbReference type="SAM" id="Phobius"/>
    </source>
</evidence>
<dbReference type="PANTHER" id="PTHR34390:SF2">
    <property type="entry name" value="SUCCINATE TRANSPORTER SUBUNIT YJJP-RELATED"/>
    <property type="match status" value="1"/>
</dbReference>
<dbReference type="Pfam" id="PF06738">
    <property type="entry name" value="ThrE"/>
    <property type="match status" value="1"/>
</dbReference>
<dbReference type="InterPro" id="IPR024528">
    <property type="entry name" value="ThrE_2"/>
</dbReference>
<feature type="transmembrane region" description="Helical" evidence="7">
    <location>
        <begin position="160"/>
        <end position="176"/>
    </location>
</feature>
<feature type="transmembrane region" description="Helical" evidence="7">
    <location>
        <begin position="337"/>
        <end position="356"/>
    </location>
</feature>
<name>A0A346AWK0_9FIRM</name>
<feature type="transmembrane region" description="Helical" evidence="7">
    <location>
        <begin position="287"/>
        <end position="305"/>
    </location>
</feature>
<dbReference type="Proteomes" id="UP000254337">
    <property type="component" value="Chromosome"/>
</dbReference>